<proteinExistence type="inferred from homology"/>
<evidence type="ECO:0000313" key="8">
    <source>
        <dbReference type="EMBL" id="OGE39921.1"/>
    </source>
</evidence>
<gene>
    <name evidence="5" type="primary">recX</name>
    <name evidence="8" type="ORF">A3D25_03885</name>
</gene>
<evidence type="ECO:0000313" key="9">
    <source>
        <dbReference type="Proteomes" id="UP000177328"/>
    </source>
</evidence>
<evidence type="ECO:0000256" key="4">
    <source>
        <dbReference type="ARBA" id="ARBA00022490"/>
    </source>
</evidence>
<dbReference type="GO" id="GO:0006282">
    <property type="term" value="P:regulation of DNA repair"/>
    <property type="evidence" value="ECO:0007669"/>
    <property type="project" value="UniProtKB-UniRule"/>
</dbReference>
<protein>
    <recommendedName>
        <fullName evidence="3 5">Regulatory protein RecX</fullName>
    </recommendedName>
</protein>
<feature type="domain" description="RecX third three-helical" evidence="7">
    <location>
        <begin position="165"/>
        <end position="210"/>
    </location>
</feature>
<evidence type="ECO:0000256" key="3">
    <source>
        <dbReference type="ARBA" id="ARBA00018111"/>
    </source>
</evidence>
<dbReference type="EMBL" id="MFDD01000014">
    <property type="protein sequence ID" value="OGE39921.1"/>
    <property type="molecule type" value="Genomic_DNA"/>
</dbReference>
<dbReference type="Proteomes" id="UP000177328">
    <property type="component" value="Unassembled WGS sequence"/>
</dbReference>
<evidence type="ECO:0000259" key="7">
    <source>
        <dbReference type="Pfam" id="PF21981"/>
    </source>
</evidence>
<comment type="function">
    <text evidence="5">Modulates RecA activity.</text>
</comment>
<comment type="similarity">
    <text evidence="2 5">Belongs to the RecX family.</text>
</comment>
<evidence type="ECO:0000256" key="5">
    <source>
        <dbReference type="HAMAP-Rule" id="MF_01114"/>
    </source>
</evidence>
<dbReference type="Pfam" id="PF02631">
    <property type="entry name" value="RecX_HTH2"/>
    <property type="match status" value="1"/>
</dbReference>
<dbReference type="PANTHER" id="PTHR33602">
    <property type="entry name" value="REGULATORY PROTEIN RECX FAMILY PROTEIN"/>
    <property type="match status" value="1"/>
</dbReference>
<dbReference type="GO" id="GO:0005737">
    <property type="term" value="C:cytoplasm"/>
    <property type="evidence" value="ECO:0007669"/>
    <property type="project" value="UniProtKB-SubCell"/>
</dbReference>
<comment type="caution">
    <text evidence="8">The sequence shown here is derived from an EMBL/GenBank/DDBJ whole genome shotgun (WGS) entry which is preliminary data.</text>
</comment>
<accession>A0A1F5KH28</accession>
<sequence length="217" mass="25148">MPKITSVEPQKSSKRRFNVFLDGQFGFGADEDTVVRFRLISGKEIPAEDLEKVIFETAVGKLMDRMYNLLSFRARTEKEIRGYLKRLNFKKKIKDQEQLSEIVQDALIARLKTKGLLNDLEFTKAWVLSRGSKKSLMVVRGELIKKGVSREIIEQVLSEEGVTDQTKIAQSLLEKKWPRFNNLPPIERKKKAIEFLLRRGFSYDIAKTVIENLLKKE</sequence>
<dbReference type="Pfam" id="PF21981">
    <property type="entry name" value="RecX_HTH3"/>
    <property type="match status" value="1"/>
</dbReference>
<dbReference type="HAMAP" id="MF_01114">
    <property type="entry name" value="RecX"/>
    <property type="match status" value="1"/>
</dbReference>
<dbReference type="PANTHER" id="PTHR33602:SF1">
    <property type="entry name" value="REGULATORY PROTEIN RECX FAMILY PROTEIN"/>
    <property type="match status" value="1"/>
</dbReference>
<comment type="subcellular location">
    <subcellularLocation>
        <location evidence="1 5">Cytoplasm</location>
    </subcellularLocation>
</comment>
<dbReference type="InterPro" id="IPR003783">
    <property type="entry name" value="Regulatory_RecX"/>
</dbReference>
<evidence type="ECO:0000256" key="2">
    <source>
        <dbReference type="ARBA" id="ARBA00009695"/>
    </source>
</evidence>
<dbReference type="Gene3D" id="1.10.10.10">
    <property type="entry name" value="Winged helix-like DNA-binding domain superfamily/Winged helix DNA-binding domain"/>
    <property type="match status" value="3"/>
</dbReference>
<organism evidence="8 9">
    <name type="scientific">Candidatus Daviesbacteria bacterium RIFCSPHIGHO2_02_FULL_43_12</name>
    <dbReference type="NCBI Taxonomy" id="1797776"/>
    <lineage>
        <taxon>Bacteria</taxon>
        <taxon>Candidatus Daviesiibacteriota</taxon>
    </lineage>
</organism>
<dbReference type="InterPro" id="IPR036388">
    <property type="entry name" value="WH-like_DNA-bd_sf"/>
</dbReference>
<keyword evidence="4 5" id="KW-0963">Cytoplasm</keyword>
<dbReference type="AlphaFoldDB" id="A0A1F5KH28"/>
<reference evidence="8 9" key="1">
    <citation type="journal article" date="2016" name="Nat. Commun.">
        <title>Thousands of microbial genomes shed light on interconnected biogeochemical processes in an aquifer system.</title>
        <authorList>
            <person name="Anantharaman K."/>
            <person name="Brown C.T."/>
            <person name="Hug L.A."/>
            <person name="Sharon I."/>
            <person name="Castelle C.J."/>
            <person name="Probst A.J."/>
            <person name="Thomas B.C."/>
            <person name="Singh A."/>
            <person name="Wilkins M.J."/>
            <person name="Karaoz U."/>
            <person name="Brodie E.L."/>
            <person name="Williams K.H."/>
            <person name="Hubbard S.S."/>
            <person name="Banfield J.F."/>
        </authorList>
    </citation>
    <scope>NUCLEOTIDE SEQUENCE [LARGE SCALE GENOMIC DNA]</scope>
</reference>
<dbReference type="InterPro" id="IPR053925">
    <property type="entry name" value="RecX_HTH_3rd"/>
</dbReference>
<dbReference type="InterPro" id="IPR053924">
    <property type="entry name" value="RecX_HTH_2nd"/>
</dbReference>
<name>A0A1F5KH28_9BACT</name>
<evidence type="ECO:0000259" key="6">
    <source>
        <dbReference type="Pfam" id="PF02631"/>
    </source>
</evidence>
<feature type="domain" description="RecX second three-helical" evidence="6">
    <location>
        <begin position="118"/>
        <end position="157"/>
    </location>
</feature>
<evidence type="ECO:0000256" key="1">
    <source>
        <dbReference type="ARBA" id="ARBA00004496"/>
    </source>
</evidence>